<dbReference type="PANTHER" id="PTHR37012:SF6">
    <property type="entry name" value="BZIP TRANSCRIPTION FACTOR"/>
    <property type="match status" value="1"/>
</dbReference>
<dbReference type="Proteomes" id="UP000654913">
    <property type="component" value="Chromosome 8"/>
</dbReference>
<evidence type="ECO:0008006" key="4">
    <source>
        <dbReference type="Google" id="ProtNLM"/>
    </source>
</evidence>
<dbReference type="CDD" id="cd14688">
    <property type="entry name" value="bZIP_YAP"/>
    <property type="match status" value="1"/>
</dbReference>
<evidence type="ECO:0000313" key="3">
    <source>
        <dbReference type="Proteomes" id="UP000654913"/>
    </source>
</evidence>
<feature type="compositionally biased region" description="Basic residues" evidence="1">
    <location>
        <begin position="14"/>
        <end position="26"/>
    </location>
</feature>
<accession>A0A7R7Y128</accession>
<dbReference type="GeneID" id="64980595"/>
<feature type="compositionally biased region" description="Polar residues" evidence="1">
    <location>
        <begin position="1"/>
        <end position="10"/>
    </location>
</feature>
<feature type="region of interest" description="Disordered" evidence="1">
    <location>
        <begin position="1"/>
        <end position="31"/>
    </location>
</feature>
<keyword evidence="3" id="KW-1185">Reference proteome</keyword>
<dbReference type="RefSeq" id="XP_041562784.1">
    <property type="nucleotide sequence ID" value="XM_041697233.1"/>
</dbReference>
<dbReference type="Pfam" id="PF11905">
    <property type="entry name" value="DUF3425"/>
    <property type="match status" value="1"/>
</dbReference>
<dbReference type="EMBL" id="AP024450">
    <property type="protein sequence ID" value="BCS30598.1"/>
    <property type="molecule type" value="Genomic_DNA"/>
</dbReference>
<name>A0A7R7Y128_9EURO</name>
<reference evidence="2" key="1">
    <citation type="submission" date="2021-01" db="EMBL/GenBank/DDBJ databases">
        <authorList>
            <consortium name="Aspergillus puulaauensis MK2 genome sequencing consortium"/>
            <person name="Kazuki M."/>
            <person name="Futagami T."/>
        </authorList>
    </citation>
    <scope>NUCLEOTIDE SEQUENCE</scope>
    <source>
        <strain evidence="2">MK2</strain>
    </source>
</reference>
<evidence type="ECO:0000256" key="1">
    <source>
        <dbReference type="SAM" id="MobiDB-lite"/>
    </source>
</evidence>
<dbReference type="GO" id="GO:0003700">
    <property type="term" value="F:DNA-binding transcription factor activity"/>
    <property type="evidence" value="ECO:0007669"/>
    <property type="project" value="InterPro"/>
</dbReference>
<reference evidence="2" key="2">
    <citation type="submission" date="2021-02" db="EMBL/GenBank/DDBJ databases">
        <title>Aspergillus puulaauensis MK2 genome sequence.</title>
        <authorList>
            <person name="Futagami T."/>
            <person name="Mori K."/>
            <person name="Kadooka C."/>
            <person name="Tanaka T."/>
        </authorList>
    </citation>
    <scope>NUCLEOTIDE SEQUENCE</scope>
    <source>
        <strain evidence="2">MK2</strain>
    </source>
</reference>
<feature type="compositionally biased region" description="Low complexity" evidence="1">
    <location>
        <begin position="125"/>
        <end position="136"/>
    </location>
</feature>
<dbReference type="AlphaFoldDB" id="A0A7R7Y128"/>
<feature type="region of interest" description="Disordered" evidence="1">
    <location>
        <begin position="112"/>
        <end position="153"/>
    </location>
</feature>
<dbReference type="KEGG" id="apuu:APUU_80901A"/>
<dbReference type="Gene3D" id="1.20.5.170">
    <property type="match status" value="1"/>
</dbReference>
<dbReference type="InterPro" id="IPR021833">
    <property type="entry name" value="DUF3425"/>
</dbReference>
<protein>
    <recommendedName>
        <fullName evidence="4">BZIP transcription factor</fullName>
    </recommendedName>
</protein>
<feature type="compositionally biased region" description="Polar residues" evidence="1">
    <location>
        <begin position="137"/>
        <end position="146"/>
    </location>
</feature>
<organism evidence="2 3">
    <name type="scientific">Aspergillus puulaauensis</name>
    <dbReference type="NCBI Taxonomy" id="1220207"/>
    <lineage>
        <taxon>Eukaryota</taxon>
        <taxon>Fungi</taxon>
        <taxon>Dikarya</taxon>
        <taxon>Ascomycota</taxon>
        <taxon>Pezizomycotina</taxon>
        <taxon>Eurotiomycetes</taxon>
        <taxon>Eurotiomycetidae</taxon>
        <taxon>Eurotiales</taxon>
        <taxon>Aspergillaceae</taxon>
        <taxon>Aspergillus</taxon>
    </lineage>
</organism>
<dbReference type="SUPFAM" id="SSF57959">
    <property type="entry name" value="Leucine zipper domain"/>
    <property type="match status" value="1"/>
</dbReference>
<gene>
    <name evidence="2" type="ORF">APUU_80901A</name>
</gene>
<proteinExistence type="predicted"/>
<evidence type="ECO:0000313" key="2">
    <source>
        <dbReference type="EMBL" id="BCS30598.1"/>
    </source>
</evidence>
<dbReference type="OrthoDB" id="4161589at2759"/>
<sequence>MVTGSDQLSSSEKKRLRDRRGQKKLREKRESRIQALERQVATCKQHHGVDRTGNLISVVNQLYRENEALRARHARLRAALMEDDPANHIPINLGNIEPPRLSSLDQVPISLAPNQLPTESDHSDQTQSLATTATQAEPNLSNTADASQDAGDQLPPESAWYLVPMSTTQANQIAFPGTCPWFEYPDLVSACPTTASPLDLLHGTRRNFLADEIHGSLRHRAIRDAECLAFGWLLYHFSKWLVMPDPTTFARLSPFQRPIKPQFQVDHPRAIDMVVWPQMRANLLNNWTSYDFVDLMAYMSCCTKLRWPWGKPILERDSDDELQMRGDYFETFTKESAWGLTSEFIERYPELLQGMDVEAVRFRLSLPNEV</sequence>
<dbReference type="PANTHER" id="PTHR37012">
    <property type="entry name" value="B-ZIP TRANSCRIPTION FACTOR (EUROFUNG)-RELATED"/>
    <property type="match status" value="1"/>
</dbReference>
<dbReference type="InterPro" id="IPR046347">
    <property type="entry name" value="bZIP_sf"/>
</dbReference>